<dbReference type="InterPro" id="IPR009057">
    <property type="entry name" value="Homeodomain-like_sf"/>
</dbReference>
<evidence type="ECO:0000313" key="8">
    <source>
        <dbReference type="Proteomes" id="UP000004095"/>
    </source>
</evidence>
<evidence type="ECO:0000313" key="7">
    <source>
        <dbReference type="EMBL" id="EAY30431.1"/>
    </source>
</evidence>
<keyword evidence="3" id="KW-0804">Transcription</keyword>
<evidence type="ECO:0000256" key="5">
    <source>
        <dbReference type="SAM" id="SignalP"/>
    </source>
</evidence>
<keyword evidence="8" id="KW-1185">Reference proteome</keyword>
<sequence length="483" mass="55835">MHTVFKVVCVWWLVFVTALPVQVFAQADSAIQAQKPTYYYCPPCGCNADHIVYNQPGVCPELGCKMKLLPSKNAQVGRIAFVWTQVSAKRWAFAFYKNLTLPSIIQGLILAFILLFNFRNNRQANVFLAILLFAISFHSFRYYVARRIFSLLLSELLNQPDYHFGNLFIPFSFIFIIGPALYFYAKSLTLPQFRFKRKDLVHFIPATITLMVYLVLWLQSLPKSNHHSYSQAYLLFNSVEQVGGILSGLVYNLLAFRLLKKHRRILPQQFSNTNAITLNWLQVMIVLLTLVWLAWLVIALFNIQVFSFVLDYIAFYPLQIFLAIIIYIIGFAGFIQPQVYAPNMVASLDVADQTSSLENKANNETQASLSQKSLHIVKVIQAMEKEQLYLHPTLTLNELARHLHLSPKVLSQILNNELNKNFHDFVNYYRVEEVKQRLLDPQHLHLTILGIAFDAGFNSKSTFNRIFMKFTQMSPKQYRNQHL</sequence>
<dbReference type="InterPro" id="IPR018060">
    <property type="entry name" value="HTH_AraC"/>
</dbReference>
<dbReference type="GO" id="GO:0043565">
    <property type="term" value="F:sequence-specific DNA binding"/>
    <property type="evidence" value="ECO:0007669"/>
    <property type="project" value="InterPro"/>
</dbReference>
<comment type="caution">
    <text evidence="7">The sequence shown here is derived from an EMBL/GenBank/DDBJ whole genome shotgun (WGS) entry which is preliminary data.</text>
</comment>
<evidence type="ECO:0000256" key="3">
    <source>
        <dbReference type="ARBA" id="ARBA00023163"/>
    </source>
</evidence>
<feature type="transmembrane region" description="Helical" evidence="4">
    <location>
        <begin position="164"/>
        <end position="184"/>
    </location>
</feature>
<evidence type="ECO:0000256" key="2">
    <source>
        <dbReference type="ARBA" id="ARBA00023125"/>
    </source>
</evidence>
<proteinExistence type="predicted"/>
<organism evidence="7 8">
    <name type="scientific">Microscilla marina ATCC 23134</name>
    <dbReference type="NCBI Taxonomy" id="313606"/>
    <lineage>
        <taxon>Bacteria</taxon>
        <taxon>Pseudomonadati</taxon>
        <taxon>Bacteroidota</taxon>
        <taxon>Cytophagia</taxon>
        <taxon>Cytophagales</taxon>
        <taxon>Microscillaceae</taxon>
        <taxon>Microscilla</taxon>
    </lineage>
</organism>
<dbReference type="AlphaFoldDB" id="A1ZG14"/>
<dbReference type="RefSeq" id="WP_002694658.1">
    <property type="nucleotide sequence ID" value="NZ_AAWS01000006.1"/>
</dbReference>
<dbReference type="SUPFAM" id="SSF46689">
    <property type="entry name" value="Homeodomain-like"/>
    <property type="match status" value="1"/>
</dbReference>
<dbReference type="PANTHER" id="PTHR43280:SF29">
    <property type="entry name" value="ARAC-FAMILY TRANSCRIPTIONAL REGULATOR"/>
    <property type="match status" value="1"/>
</dbReference>
<dbReference type="GO" id="GO:0003700">
    <property type="term" value="F:DNA-binding transcription factor activity"/>
    <property type="evidence" value="ECO:0007669"/>
    <property type="project" value="InterPro"/>
</dbReference>
<dbReference type="Pfam" id="PF12833">
    <property type="entry name" value="HTH_18"/>
    <property type="match status" value="1"/>
</dbReference>
<feature type="chain" id="PRO_5002641570" evidence="5">
    <location>
        <begin position="26"/>
        <end position="483"/>
    </location>
</feature>
<feature type="transmembrane region" description="Helical" evidence="4">
    <location>
        <begin position="99"/>
        <end position="118"/>
    </location>
</feature>
<dbReference type="EMBL" id="AAWS01000006">
    <property type="protein sequence ID" value="EAY30431.1"/>
    <property type="molecule type" value="Genomic_DNA"/>
</dbReference>
<accession>A1ZG14</accession>
<dbReference type="SMART" id="SM00342">
    <property type="entry name" value="HTH_ARAC"/>
    <property type="match status" value="1"/>
</dbReference>
<keyword evidence="4" id="KW-1133">Transmembrane helix</keyword>
<feature type="transmembrane region" description="Helical" evidence="4">
    <location>
        <begin position="280"/>
        <end position="301"/>
    </location>
</feature>
<dbReference type="Gene3D" id="1.10.10.60">
    <property type="entry name" value="Homeodomain-like"/>
    <property type="match status" value="2"/>
</dbReference>
<name>A1ZG14_MICM2</name>
<reference evidence="7 8" key="1">
    <citation type="submission" date="2007-01" db="EMBL/GenBank/DDBJ databases">
        <authorList>
            <person name="Haygood M."/>
            <person name="Podell S."/>
            <person name="Anderson C."/>
            <person name="Hopkinson B."/>
            <person name="Roe K."/>
            <person name="Barbeau K."/>
            <person name="Gaasterland T."/>
            <person name="Ferriera S."/>
            <person name="Johnson J."/>
            <person name="Kravitz S."/>
            <person name="Beeson K."/>
            <person name="Sutton G."/>
            <person name="Rogers Y.-H."/>
            <person name="Friedman R."/>
            <person name="Frazier M."/>
            <person name="Venter J.C."/>
        </authorList>
    </citation>
    <scope>NUCLEOTIDE SEQUENCE [LARGE SCALE GENOMIC DNA]</scope>
    <source>
        <strain evidence="7 8">ATCC 23134</strain>
    </source>
</reference>
<keyword evidence="1" id="KW-0805">Transcription regulation</keyword>
<feature type="transmembrane region" description="Helical" evidence="4">
    <location>
        <begin position="313"/>
        <end position="335"/>
    </location>
</feature>
<feature type="transmembrane region" description="Helical" evidence="4">
    <location>
        <begin position="125"/>
        <end position="144"/>
    </location>
</feature>
<evidence type="ECO:0000256" key="1">
    <source>
        <dbReference type="ARBA" id="ARBA00023015"/>
    </source>
</evidence>
<feature type="domain" description="HTH araC/xylS-type" evidence="6">
    <location>
        <begin position="374"/>
        <end position="481"/>
    </location>
</feature>
<dbReference type="OrthoDB" id="5492415at2"/>
<feature type="signal peptide" evidence="5">
    <location>
        <begin position="1"/>
        <end position="25"/>
    </location>
</feature>
<dbReference type="Proteomes" id="UP000004095">
    <property type="component" value="Unassembled WGS sequence"/>
</dbReference>
<dbReference type="PANTHER" id="PTHR43280">
    <property type="entry name" value="ARAC-FAMILY TRANSCRIPTIONAL REGULATOR"/>
    <property type="match status" value="1"/>
</dbReference>
<feature type="transmembrane region" description="Helical" evidence="4">
    <location>
        <begin position="241"/>
        <end position="259"/>
    </location>
</feature>
<evidence type="ECO:0000256" key="4">
    <source>
        <dbReference type="SAM" id="Phobius"/>
    </source>
</evidence>
<feature type="transmembrane region" description="Helical" evidence="4">
    <location>
        <begin position="200"/>
        <end position="221"/>
    </location>
</feature>
<dbReference type="eggNOG" id="COG2207">
    <property type="taxonomic scope" value="Bacteria"/>
</dbReference>
<keyword evidence="4" id="KW-0812">Transmembrane</keyword>
<keyword evidence="4" id="KW-0472">Membrane</keyword>
<evidence type="ECO:0000259" key="6">
    <source>
        <dbReference type="PROSITE" id="PS01124"/>
    </source>
</evidence>
<protein>
    <submittedName>
        <fullName evidence="7">RegA, putative</fullName>
    </submittedName>
</protein>
<gene>
    <name evidence="7" type="ORF">M23134_03067</name>
</gene>
<keyword evidence="5" id="KW-0732">Signal</keyword>
<dbReference type="PROSITE" id="PS01124">
    <property type="entry name" value="HTH_ARAC_FAMILY_2"/>
    <property type="match status" value="1"/>
</dbReference>
<keyword evidence="2" id="KW-0238">DNA-binding</keyword>